<protein>
    <submittedName>
        <fullName evidence="5">Uncharacterized protein</fullName>
    </submittedName>
</protein>
<dbReference type="Gene3D" id="1.25.70.10">
    <property type="entry name" value="Transcription termination factor 3, mitochondrial"/>
    <property type="match status" value="1"/>
</dbReference>
<gene>
    <name evidence="5" type="ORF">GIB67_015846</name>
</gene>
<dbReference type="Proteomes" id="UP000541444">
    <property type="component" value="Unassembled WGS sequence"/>
</dbReference>
<dbReference type="SMART" id="SM00733">
    <property type="entry name" value="Mterf"/>
    <property type="match status" value="2"/>
</dbReference>
<organism evidence="5 6">
    <name type="scientific">Kingdonia uniflora</name>
    <dbReference type="NCBI Taxonomy" id="39325"/>
    <lineage>
        <taxon>Eukaryota</taxon>
        <taxon>Viridiplantae</taxon>
        <taxon>Streptophyta</taxon>
        <taxon>Embryophyta</taxon>
        <taxon>Tracheophyta</taxon>
        <taxon>Spermatophyta</taxon>
        <taxon>Magnoliopsida</taxon>
        <taxon>Ranunculales</taxon>
        <taxon>Circaeasteraceae</taxon>
        <taxon>Kingdonia</taxon>
    </lineage>
</organism>
<dbReference type="InterPro" id="IPR003690">
    <property type="entry name" value="MTERF"/>
</dbReference>
<dbReference type="AlphaFoldDB" id="A0A7J7NEM5"/>
<keyword evidence="4" id="KW-1133">Transmembrane helix</keyword>
<reference evidence="5 6" key="1">
    <citation type="journal article" date="2020" name="IScience">
        <title>Genome Sequencing of the Endangered Kingdonia uniflora (Circaeasteraceae, Ranunculales) Reveals Potential Mechanisms of Evolutionary Specialization.</title>
        <authorList>
            <person name="Sun Y."/>
            <person name="Deng T."/>
            <person name="Zhang A."/>
            <person name="Moore M.J."/>
            <person name="Landis J.B."/>
            <person name="Lin N."/>
            <person name="Zhang H."/>
            <person name="Zhang X."/>
            <person name="Huang J."/>
            <person name="Zhang X."/>
            <person name="Sun H."/>
            <person name="Wang H."/>
        </authorList>
    </citation>
    <scope>NUCLEOTIDE SEQUENCE [LARGE SCALE GENOMIC DNA]</scope>
    <source>
        <strain evidence="5">TB1705</strain>
        <tissue evidence="5">Leaf</tissue>
    </source>
</reference>
<dbReference type="InterPro" id="IPR038538">
    <property type="entry name" value="MTERF_sf"/>
</dbReference>
<sequence length="619" mass="69341">MLGGLLYVKYAYKVKVLIFHSFILSLDLSLLLSNYKHDFFCDSLSNGDLECLISQSFTVSANLVELAFFIQLPFLFKIKERNEINKTSELSFSFRDDKENNHNEHDKSLDVSEKSQSNIVSSLADKAMSVAGPVVSTKEGGGVDQERLVAMLADLGQKGEMLKLVGKVALLWGGIRGAISLTESCSYVLLSVLCFKVVIPLFPTLVQGSASRNSIGIAEYACVADLYTALLDLFKGFIGGVMVIVSIHSIITLLGCARFSWPSSLSSSSTNAIVWLNAYGKILILIIRGIITATVAAIVEEFSGHGYMRKLLWMLGINEHLPVFLRDPSMNICMHSFVIYQYGTYNFWRQTPQINWTDVMDKVAIETYKEQKLQGNKADNGWKTPTYTAVKQTFFDQLEVWDALLEVESRKKLKFYKGNKFNDYEVLLKFMGDEGANGDNIRSVGHLIDEEDITDDLDDIDIDAESVDEFGVKRDSGLFSETVQVMGSMSKASIEAKFELYKSYGWSELDIISAFKKTPGILKYSEQNIRATMSFLIEEVGYKSKDIAVRPILIGRSLEKVLKPRNVVLNILISRGLIKKKPSFVSVVVMSKKKFLQNCVVIYANKAPDLQQVYSSFQC</sequence>
<keyword evidence="3" id="KW-0809">Transit peptide</keyword>
<dbReference type="Pfam" id="PF02536">
    <property type="entry name" value="mTERF"/>
    <property type="match status" value="1"/>
</dbReference>
<dbReference type="PANTHER" id="PTHR13068">
    <property type="entry name" value="CGI-12 PROTEIN-RELATED"/>
    <property type="match status" value="1"/>
</dbReference>
<keyword evidence="6" id="KW-1185">Reference proteome</keyword>
<evidence type="ECO:0000313" key="5">
    <source>
        <dbReference type="EMBL" id="KAF6165523.1"/>
    </source>
</evidence>
<comment type="caution">
    <text evidence="5">The sequence shown here is derived from an EMBL/GenBank/DDBJ whole genome shotgun (WGS) entry which is preliminary data.</text>
</comment>
<evidence type="ECO:0000256" key="3">
    <source>
        <dbReference type="ARBA" id="ARBA00022946"/>
    </source>
</evidence>
<feature type="transmembrane region" description="Helical" evidence="4">
    <location>
        <begin position="237"/>
        <end position="261"/>
    </location>
</feature>
<evidence type="ECO:0000256" key="4">
    <source>
        <dbReference type="SAM" id="Phobius"/>
    </source>
</evidence>
<comment type="similarity">
    <text evidence="1">Belongs to the mTERF family.</text>
</comment>
<dbReference type="GO" id="GO:0006353">
    <property type="term" value="P:DNA-templated transcription termination"/>
    <property type="evidence" value="ECO:0007669"/>
    <property type="project" value="UniProtKB-KW"/>
</dbReference>
<evidence type="ECO:0000256" key="2">
    <source>
        <dbReference type="ARBA" id="ARBA00022472"/>
    </source>
</evidence>
<keyword evidence="2" id="KW-0804">Transcription</keyword>
<evidence type="ECO:0000256" key="1">
    <source>
        <dbReference type="ARBA" id="ARBA00007692"/>
    </source>
</evidence>
<keyword evidence="4" id="KW-0812">Transmembrane</keyword>
<keyword evidence="4" id="KW-0472">Membrane</keyword>
<evidence type="ECO:0000313" key="6">
    <source>
        <dbReference type="Proteomes" id="UP000541444"/>
    </source>
</evidence>
<feature type="transmembrane region" description="Helical" evidence="4">
    <location>
        <begin position="273"/>
        <end position="299"/>
    </location>
</feature>
<proteinExistence type="inferred from homology"/>
<dbReference type="GO" id="GO:0003676">
    <property type="term" value="F:nucleic acid binding"/>
    <property type="evidence" value="ECO:0007669"/>
    <property type="project" value="InterPro"/>
</dbReference>
<name>A0A7J7NEM5_9MAGN</name>
<keyword evidence="2" id="KW-0806">Transcription termination</keyword>
<dbReference type="PANTHER" id="PTHR13068:SF173">
    <property type="entry name" value="EMB|CAB62602.1"/>
    <property type="match status" value="1"/>
</dbReference>
<dbReference type="OrthoDB" id="5954035at2759"/>
<keyword evidence="2" id="KW-0805">Transcription regulation</keyword>
<dbReference type="EMBL" id="JACGCM010000846">
    <property type="protein sequence ID" value="KAF6165523.1"/>
    <property type="molecule type" value="Genomic_DNA"/>
</dbReference>
<accession>A0A7J7NEM5</accession>